<evidence type="ECO:0000313" key="3">
    <source>
        <dbReference type="Proteomes" id="UP000288805"/>
    </source>
</evidence>
<dbReference type="Proteomes" id="UP000288805">
    <property type="component" value="Unassembled WGS sequence"/>
</dbReference>
<evidence type="ECO:0000259" key="1">
    <source>
        <dbReference type="Pfam" id="PF25597"/>
    </source>
</evidence>
<gene>
    <name evidence="2" type="primary">RE2_1224</name>
    <name evidence="2" type="ORF">CK203_039944</name>
</gene>
<feature type="domain" description="Retroviral polymerase SH3-like" evidence="1">
    <location>
        <begin position="2"/>
        <end position="52"/>
    </location>
</feature>
<name>A0A438I2X9_VITVI</name>
<reference evidence="2 3" key="1">
    <citation type="journal article" date="2018" name="PLoS Genet.">
        <title>Population sequencing reveals clonal diversity and ancestral inbreeding in the grapevine cultivar Chardonnay.</title>
        <authorList>
            <person name="Roach M.J."/>
            <person name="Johnson D.L."/>
            <person name="Bohlmann J."/>
            <person name="van Vuuren H.J."/>
            <person name="Jones S.J."/>
            <person name="Pretorius I.S."/>
            <person name="Schmidt S.A."/>
            <person name="Borneman A.R."/>
        </authorList>
    </citation>
    <scope>NUCLEOTIDE SEQUENCE [LARGE SCALE GENOMIC DNA]</scope>
    <source>
        <strain evidence="3">cv. Chardonnay</strain>
        <tissue evidence="2">Leaf</tissue>
    </source>
</reference>
<dbReference type="PANTHER" id="PTHR11439:SF440">
    <property type="entry name" value="INTEGRASE CATALYTIC DOMAIN-CONTAINING PROTEIN"/>
    <property type="match status" value="1"/>
</dbReference>
<accession>A0A438I2X9</accession>
<dbReference type="CDD" id="cd09272">
    <property type="entry name" value="RNase_HI_RT_Ty1"/>
    <property type="match status" value="1"/>
</dbReference>
<dbReference type="EMBL" id="QGNW01000149">
    <property type="protein sequence ID" value="RVW91064.1"/>
    <property type="molecule type" value="Genomic_DNA"/>
</dbReference>
<protein>
    <submittedName>
        <fullName evidence="2">Retrovirus-related Pol polyprotein from transposon RE2</fullName>
    </submittedName>
</protein>
<dbReference type="AlphaFoldDB" id="A0A438I2X9"/>
<organism evidence="2 3">
    <name type="scientific">Vitis vinifera</name>
    <name type="common">Grape</name>
    <dbReference type="NCBI Taxonomy" id="29760"/>
    <lineage>
        <taxon>Eukaryota</taxon>
        <taxon>Viridiplantae</taxon>
        <taxon>Streptophyta</taxon>
        <taxon>Embryophyta</taxon>
        <taxon>Tracheophyta</taxon>
        <taxon>Spermatophyta</taxon>
        <taxon>Magnoliopsida</taxon>
        <taxon>eudicotyledons</taxon>
        <taxon>Gunneridae</taxon>
        <taxon>Pentapetalae</taxon>
        <taxon>rosids</taxon>
        <taxon>Vitales</taxon>
        <taxon>Vitaceae</taxon>
        <taxon>Viteae</taxon>
        <taxon>Vitis</taxon>
    </lineage>
</organism>
<comment type="caution">
    <text evidence="2">The sequence shown here is derived from an EMBL/GenBank/DDBJ whole genome shotgun (WGS) entry which is preliminary data.</text>
</comment>
<dbReference type="Pfam" id="PF25597">
    <property type="entry name" value="SH3_retrovirus"/>
    <property type="match status" value="1"/>
</dbReference>
<evidence type="ECO:0000313" key="2">
    <source>
        <dbReference type="EMBL" id="RVW91064.1"/>
    </source>
</evidence>
<dbReference type="PANTHER" id="PTHR11439">
    <property type="entry name" value="GAG-POL-RELATED RETROTRANSPOSON"/>
    <property type="match status" value="1"/>
</dbReference>
<sequence>MSKLDPKANKCLFLGYSPTQKGYKCYSPVTKKFHVTLNVTFFENQSFFTKNNIQGENTQECDFLFQGLPRIKPSTSVNQPVPDIPQPILSKIPEIAPEQLVPSTSQSEPTIPTSSSTQHANNTKLFNLNWTLQQLDVKNVFLNGDLEDEVYMEIPPGFEDKANVGNHTNEMDKLKEVLANEFKIKDLRPFKYFLGMQVACSKKGKGLYFRKGTNKGIEVYSDADWARSVQDKRSTTGYCTYVWGNLVTWNNKKQSIVARSSAEPKFRALAQGTCEGRWLKRLLEELRIEADEVRVFFCDNLATISIAKNSVHHDKIKHVEIDRHFIKEKIEEGMLNLIYTPTRLQVVDIFTKAPPRVKFEELISKMERIDIYSLA</sequence>
<proteinExistence type="predicted"/>
<dbReference type="InterPro" id="IPR057670">
    <property type="entry name" value="SH3_retrovirus"/>
</dbReference>